<evidence type="ECO:0000256" key="2">
    <source>
        <dbReference type="SAM" id="SignalP"/>
    </source>
</evidence>
<feature type="chain" id="PRO_5012849429" description="Lipoprotein" evidence="2">
    <location>
        <begin position="22"/>
        <end position="247"/>
    </location>
</feature>
<feature type="region of interest" description="Disordered" evidence="1">
    <location>
        <begin position="223"/>
        <end position="247"/>
    </location>
</feature>
<feature type="signal peptide" evidence="2">
    <location>
        <begin position="1"/>
        <end position="21"/>
    </location>
</feature>
<feature type="compositionally biased region" description="Pro residues" evidence="1">
    <location>
        <begin position="229"/>
        <end position="247"/>
    </location>
</feature>
<accession>A0A212KJP1</accession>
<evidence type="ECO:0000256" key="1">
    <source>
        <dbReference type="SAM" id="MobiDB-lite"/>
    </source>
</evidence>
<dbReference type="EMBL" id="FLUO01000002">
    <property type="protein sequence ID" value="SBW11877.1"/>
    <property type="molecule type" value="Genomic_DNA"/>
</dbReference>
<gene>
    <name evidence="3" type="ORF">KL86APRO_20335</name>
</gene>
<evidence type="ECO:0008006" key="4">
    <source>
        <dbReference type="Google" id="ProtNLM"/>
    </source>
</evidence>
<name>A0A212KJP1_9PROT</name>
<proteinExistence type="predicted"/>
<protein>
    <recommendedName>
        <fullName evidence="4">Lipoprotein</fullName>
    </recommendedName>
</protein>
<sequence>MTKAMVRALVCCALASTAACAGKPTTGTTYPATRETPGFTVLYLSRLARPADVSNPGNTLVDLAHPANSVRIPTRGPRPEEIDSRLGRADQAFSAELRDLLAGPAHGPARGFAIRRIDGVDAKDIPAELEADRFTSDDLLAIWPARSDLACRGSLSGAPACDVRLSFTAILYDGETMERLWSDHFAALLQRDSALGSRDDPGRAREAAKSVWSDVLARMRAAGVIDRPATPPAPPDRNPPTSSPRAP</sequence>
<keyword evidence="2" id="KW-0732">Signal</keyword>
<organism evidence="3">
    <name type="scientific">uncultured Alphaproteobacteria bacterium</name>
    <dbReference type="NCBI Taxonomy" id="91750"/>
    <lineage>
        <taxon>Bacteria</taxon>
        <taxon>Pseudomonadati</taxon>
        <taxon>Pseudomonadota</taxon>
        <taxon>Alphaproteobacteria</taxon>
        <taxon>environmental samples</taxon>
    </lineage>
</organism>
<evidence type="ECO:0000313" key="3">
    <source>
        <dbReference type="EMBL" id="SBW11877.1"/>
    </source>
</evidence>
<reference evidence="3" key="1">
    <citation type="submission" date="2016-04" db="EMBL/GenBank/DDBJ databases">
        <authorList>
            <person name="Evans L.H."/>
            <person name="Alamgir A."/>
            <person name="Owens N."/>
            <person name="Weber N.D."/>
            <person name="Virtaneva K."/>
            <person name="Barbian K."/>
            <person name="Babar A."/>
            <person name="Rosenke K."/>
        </authorList>
    </citation>
    <scope>NUCLEOTIDE SEQUENCE</scope>
    <source>
        <strain evidence="3">86</strain>
    </source>
</reference>
<dbReference type="PROSITE" id="PS51257">
    <property type="entry name" value="PROKAR_LIPOPROTEIN"/>
    <property type="match status" value="1"/>
</dbReference>
<dbReference type="AlphaFoldDB" id="A0A212KJP1"/>